<feature type="domain" description="Histidine kinase" evidence="6">
    <location>
        <begin position="325"/>
        <end position="546"/>
    </location>
</feature>
<evidence type="ECO:0000256" key="4">
    <source>
        <dbReference type="PROSITE-ProRule" id="PRU00169"/>
    </source>
</evidence>
<dbReference type="Pfam" id="PF00512">
    <property type="entry name" value="HisKA"/>
    <property type="match status" value="1"/>
</dbReference>
<dbReference type="SMART" id="SM00448">
    <property type="entry name" value="REC"/>
    <property type="match status" value="2"/>
</dbReference>
<evidence type="ECO:0000256" key="2">
    <source>
        <dbReference type="ARBA" id="ARBA00012438"/>
    </source>
</evidence>
<feature type="modified residue" description="4-aspartylphosphate" evidence="4">
    <location>
        <position position="66"/>
    </location>
</feature>
<dbReference type="CDD" id="cd00082">
    <property type="entry name" value="HisKA"/>
    <property type="match status" value="1"/>
</dbReference>
<dbReference type="PROSITE" id="PS50109">
    <property type="entry name" value="HIS_KIN"/>
    <property type="match status" value="1"/>
</dbReference>
<reference evidence="9" key="1">
    <citation type="submission" date="2020-12" db="EMBL/GenBank/DDBJ databases">
        <title>Geomonas sp. Red875, isolated from river sediment.</title>
        <authorList>
            <person name="Xu Z."/>
            <person name="Zhang Z."/>
            <person name="Masuda Y."/>
            <person name="Itoh H."/>
            <person name="Senoo K."/>
        </authorList>
    </citation>
    <scope>NUCLEOTIDE SEQUENCE</scope>
    <source>
        <strain evidence="9">Red875</strain>
    </source>
</reference>
<dbReference type="EMBL" id="JAEMHM010000007">
    <property type="protein sequence ID" value="MBJ6725013.1"/>
    <property type="molecule type" value="Genomic_DNA"/>
</dbReference>
<evidence type="ECO:0000259" key="6">
    <source>
        <dbReference type="PROSITE" id="PS50109"/>
    </source>
</evidence>
<dbReference type="Gene3D" id="3.30.565.10">
    <property type="entry name" value="Histidine kinase-like ATPase, C-terminal domain"/>
    <property type="match status" value="1"/>
</dbReference>
<dbReference type="InterPro" id="IPR003594">
    <property type="entry name" value="HATPase_dom"/>
</dbReference>
<evidence type="ECO:0000259" key="8">
    <source>
        <dbReference type="PROSITE" id="PS50113"/>
    </source>
</evidence>
<dbReference type="InterPro" id="IPR000700">
    <property type="entry name" value="PAS-assoc_C"/>
</dbReference>
<dbReference type="InterPro" id="IPR036097">
    <property type="entry name" value="HisK_dim/P_sf"/>
</dbReference>
<dbReference type="RefSeq" id="WP_199383905.1">
    <property type="nucleotide sequence ID" value="NZ_JAEMHM010000007.1"/>
</dbReference>
<dbReference type="Gene3D" id="1.10.287.130">
    <property type="match status" value="1"/>
</dbReference>
<evidence type="ECO:0000256" key="3">
    <source>
        <dbReference type="ARBA" id="ARBA00022553"/>
    </source>
</evidence>
<dbReference type="InterPro" id="IPR035965">
    <property type="entry name" value="PAS-like_dom_sf"/>
</dbReference>
<dbReference type="CDD" id="cd00156">
    <property type="entry name" value="REC"/>
    <property type="match status" value="1"/>
</dbReference>
<dbReference type="PROSITE" id="PS50113">
    <property type="entry name" value="PAC"/>
    <property type="match status" value="1"/>
</dbReference>
<feature type="domain" description="Response regulatory" evidence="7">
    <location>
        <begin position="566"/>
        <end position="682"/>
    </location>
</feature>
<dbReference type="CDD" id="cd19920">
    <property type="entry name" value="REC_PA4781-like"/>
    <property type="match status" value="1"/>
</dbReference>
<feature type="coiled-coil region" evidence="5">
    <location>
        <begin position="146"/>
        <end position="187"/>
    </location>
</feature>
<evidence type="ECO:0000256" key="1">
    <source>
        <dbReference type="ARBA" id="ARBA00000085"/>
    </source>
</evidence>
<protein>
    <recommendedName>
        <fullName evidence="2">histidine kinase</fullName>
        <ecNumber evidence="2">2.7.13.3</ecNumber>
    </recommendedName>
</protein>
<dbReference type="FunFam" id="3.30.450.20:FF:000155">
    <property type="entry name" value="Sensor histidine kinase TodS"/>
    <property type="match status" value="1"/>
</dbReference>
<feature type="domain" description="PAC" evidence="8">
    <location>
        <begin position="258"/>
        <end position="312"/>
    </location>
</feature>
<dbReference type="PANTHER" id="PTHR43065:SF42">
    <property type="entry name" value="TWO-COMPONENT SENSOR PPRA"/>
    <property type="match status" value="1"/>
</dbReference>
<dbReference type="CDD" id="cd00130">
    <property type="entry name" value="PAS"/>
    <property type="match status" value="1"/>
</dbReference>
<dbReference type="Pfam" id="PF00072">
    <property type="entry name" value="Response_reg"/>
    <property type="match status" value="2"/>
</dbReference>
<evidence type="ECO:0000259" key="7">
    <source>
        <dbReference type="PROSITE" id="PS50110"/>
    </source>
</evidence>
<dbReference type="PRINTS" id="PR00344">
    <property type="entry name" value="BCTRLSENSOR"/>
</dbReference>
<dbReference type="Gene3D" id="3.30.450.20">
    <property type="entry name" value="PAS domain"/>
    <property type="match status" value="1"/>
</dbReference>
<dbReference type="InterPro" id="IPR036890">
    <property type="entry name" value="HATPase_C_sf"/>
</dbReference>
<dbReference type="InterPro" id="IPR000014">
    <property type="entry name" value="PAS"/>
</dbReference>
<organism evidence="9 10">
    <name type="scientific">Geomesophilobacter sediminis</name>
    <dbReference type="NCBI Taxonomy" id="2798584"/>
    <lineage>
        <taxon>Bacteria</taxon>
        <taxon>Pseudomonadati</taxon>
        <taxon>Thermodesulfobacteriota</taxon>
        <taxon>Desulfuromonadia</taxon>
        <taxon>Geobacterales</taxon>
        <taxon>Geobacteraceae</taxon>
        <taxon>Geomesophilobacter</taxon>
    </lineage>
</organism>
<dbReference type="SUPFAM" id="SSF52172">
    <property type="entry name" value="CheY-like"/>
    <property type="match status" value="2"/>
</dbReference>
<evidence type="ECO:0000313" key="10">
    <source>
        <dbReference type="Proteomes" id="UP000636888"/>
    </source>
</evidence>
<gene>
    <name evidence="9" type="ORF">JFN93_09860</name>
</gene>
<dbReference type="InterPro" id="IPR013656">
    <property type="entry name" value="PAS_4"/>
</dbReference>
<dbReference type="SMART" id="SM00387">
    <property type="entry name" value="HATPase_c"/>
    <property type="match status" value="1"/>
</dbReference>
<dbReference type="EC" id="2.7.13.3" evidence="2"/>
<dbReference type="PROSITE" id="PS50110">
    <property type="entry name" value="RESPONSE_REGULATORY"/>
    <property type="match status" value="2"/>
</dbReference>
<dbReference type="SUPFAM" id="SSF55874">
    <property type="entry name" value="ATPase domain of HSP90 chaperone/DNA topoisomerase II/histidine kinase"/>
    <property type="match status" value="1"/>
</dbReference>
<dbReference type="InterPro" id="IPR005467">
    <property type="entry name" value="His_kinase_dom"/>
</dbReference>
<dbReference type="NCBIfam" id="TIGR00229">
    <property type="entry name" value="sensory_box"/>
    <property type="match status" value="1"/>
</dbReference>
<sequence>MQRHNVEVGPWNGREPVVLVIDDDPNNLAIITNLLEELHFTVLAAEDGESGLARAEYARPDLILLDIMMPGIDGFETCRRLKAQPATQDIPVICMTALAETEHKVRGFTAGAVDYITKPFQREEVLARVGVHLRLRGLTLELTEANRSLERRVAERTADLETLNCELQREVEERRQTEEALRASERKFHAIFDHAFQLMGLMTPDGKILESNRTSLAFSGVDESEYIGHYFWDTPWWSRSAELQAQLKDAVTRAAQGEFVRFEVTHKGPDASQHYFDFSIKPVCDDQGTVVLLIPEGRDITERRKLGEQLRQSQKMEAIGTLAGGIAHDFNNILTAIIGFSSLLSLRLGTDHPLACYVDDILAASDRAANLTRSLLSFSRKQVLEPGPERINDIVRKIDKFLLRIIGEDIELKTNLDSTDPIINADSGQIEQVIMNLVTNARDAMPDGGVLQITTERMDVADSYTGFPLEPGSYAVLSVSDSGRGFDETTKQRIFEPFFTTKELGKGTGLGLSIVYGIIQQHDARINVYSEPGRGTTFKIYFKRTDTGVAHLDAAARPQMVGGTETILVAEDDRDVRKFMTDTLREFGYTVIEAVDGEDAVQKFTCHQGEVDLLILDVVMPKMNGREVYRAISRVGGEVRALFSSGYTADIISRKGVLEEGMDFISKPVTPHDLLAKVRSAIS</sequence>
<dbReference type="Pfam" id="PF08448">
    <property type="entry name" value="PAS_4"/>
    <property type="match status" value="1"/>
</dbReference>
<proteinExistence type="predicted"/>
<dbReference type="Pfam" id="PF02518">
    <property type="entry name" value="HATPase_c"/>
    <property type="match status" value="1"/>
</dbReference>
<dbReference type="SUPFAM" id="SSF47384">
    <property type="entry name" value="Homodimeric domain of signal transducing histidine kinase"/>
    <property type="match status" value="1"/>
</dbReference>
<dbReference type="SUPFAM" id="SSF55785">
    <property type="entry name" value="PYP-like sensor domain (PAS domain)"/>
    <property type="match status" value="1"/>
</dbReference>
<evidence type="ECO:0000256" key="5">
    <source>
        <dbReference type="SAM" id="Coils"/>
    </source>
</evidence>
<dbReference type="AlphaFoldDB" id="A0A8J7INU1"/>
<feature type="domain" description="Response regulatory" evidence="7">
    <location>
        <begin position="17"/>
        <end position="133"/>
    </location>
</feature>
<dbReference type="GO" id="GO:0000155">
    <property type="term" value="F:phosphorelay sensor kinase activity"/>
    <property type="evidence" value="ECO:0007669"/>
    <property type="project" value="InterPro"/>
</dbReference>
<keyword evidence="10" id="KW-1185">Reference proteome</keyword>
<dbReference type="PANTHER" id="PTHR43065">
    <property type="entry name" value="SENSOR HISTIDINE KINASE"/>
    <property type="match status" value="1"/>
</dbReference>
<name>A0A8J7INU1_9BACT</name>
<evidence type="ECO:0000313" key="9">
    <source>
        <dbReference type="EMBL" id="MBJ6725013.1"/>
    </source>
</evidence>
<comment type="caution">
    <text evidence="9">The sequence shown here is derived from an EMBL/GenBank/DDBJ whole genome shotgun (WGS) entry which is preliminary data.</text>
</comment>
<feature type="modified residue" description="4-aspartylphosphate" evidence="4">
    <location>
        <position position="617"/>
    </location>
</feature>
<keyword evidence="3 4" id="KW-0597">Phosphoprotein</keyword>
<comment type="catalytic activity">
    <reaction evidence="1">
        <text>ATP + protein L-histidine = ADP + protein N-phospho-L-histidine.</text>
        <dbReference type="EC" id="2.7.13.3"/>
    </reaction>
</comment>
<dbReference type="InterPro" id="IPR004358">
    <property type="entry name" value="Sig_transdc_His_kin-like_C"/>
</dbReference>
<dbReference type="InterPro" id="IPR003661">
    <property type="entry name" value="HisK_dim/P_dom"/>
</dbReference>
<dbReference type="Proteomes" id="UP000636888">
    <property type="component" value="Unassembled WGS sequence"/>
</dbReference>
<dbReference type="InterPro" id="IPR011006">
    <property type="entry name" value="CheY-like_superfamily"/>
</dbReference>
<dbReference type="SMART" id="SM00091">
    <property type="entry name" value="PAS"/>
    <property type="match status" value="1"/>
</dbReference>
<dbReference type="Gene3D" id="3.40.50.2300">
    <property type="match status" value="2"/>
</dbReference>
<keyword evidence="5" id="KW-0175">Coiled coil</keyword>
<accession>A0A8J7INU1</accession>
<dbReference type="InterPro" id="IPR001789">
    <property type="entry name" value="Sig_transdc_resp-reg_receiver"/>
</dbReference>
<dbReference type="SMART" id="SM00388">
    <property type="entry name" value="HisKA"/>
    <property type="match status" value="1"/>
</dbReference>